<dbReference type="AlphaFoldDB" id="A0A6P6RWL6"/>
<reference evidence="3" key="1">
    <citation type="submission" date="2025-08" db="UniProtKB">
        <authorList>
            <consortium name="RefSeq"/>
        </authorList>
    </citation>
    <scope>IDENTIFICATION</scope>
</reference>
<gene>
    <name evidence="3" type="primary">LOC34617893</name>
</gene>
<feature type="region of interest" description="Disordered" evidence="1">
    <location>
        <begin position="91"/>
        <end position="110"/>
    </location>
</feature>
<evidence type="ECO:0000313" key="2">
    <source>
        <dbReference type="Proteomes" id="UP000515125"/>
    </source>
</evidence>
<sequence length="714" mass="77694">MHLALHTALHDLTSSELSKLLEHAGFSLPQEAADREALARSLRALLDRELTALEEADDQHSSLNPAKSHNHHKEKLRMRLESLRKDIDAETTTHDCVDSPSNKVQPQSRPFSQISSLRPLWLEQPRQFSWDSELYSLRELVGGLTEGGEGNYPPSEESLLRVRDEQVREIIFLPAQLMEEEVEAAARLLTRSTAPSAPQSSGVSPVLPQETQGPVFEGRCSASTIGAPRTLLRLQYELSQVIKDLNSTFCLLQSGVQCRPRGPPGESGPGVQQRGAEGLADPQEAPESSEMMTPERQIEALKQPLLSLLGLMPEFKDRNELLGAAYCTKVKREAGDSAENEKLRGILLLPGNLSPRYCTQLGGGTQSLAQAPLVQLMCILISVPPWPLRPLLVPLLSLYASVSFLPASCRRILRDARVRYLADRIAHSCQALVLVPELLPSGSNPPSLADSASSPSLNRLAEGQLAAMRLRPYGLQGLIARALLWMHLSEGAQTLGLVGVGEGAKEALLFAALAAPGAHASVALPAAASAVEKNCRLNEGPSSASMAQDRRLLPHLDTVVALYPTEFNIDQVAAKLQLPTLALFDEEPIPADKRLEPKNKTEGNPHGIAEVVPSSFAAAFDKALRKIGRTKDHWVQAVPRSAKSRRGKFSELVNDDLLLMTTSWLSLWMGGEVPHSIDAVRDVSGFELRFRDFRHTDSSVSPKGEQTSGGASTT</sequence>
<dbReference type="OrthoDB" id="349152at2759"/>
<accession>A0A6P6RWL6</accession>
<feature type="compositionally biased region" description="Polar residues" evidence="1">
    <location>
        <begin position="193"/>
        <end position="203"/>
    </location>
</feature>
<proteinExistence type="predicted"/>
<feature type="region of interest" description="Disordered" evidence="1">
    <location>
        <begin position="193"/>
        <end position="212"/>
    </location>
</feature>
<name>A0A6P6RWL6_9EIME</name>
<dbReference type="RefSeq" id="XP_026191540.1">
    <property type="nucleotide sequence ID" value="XM_026335755.1"/>
</dbReference>
<protein>
    <submittedName>
        <fullName evidence="3">Uncharacterized protein LOC34617893</fullName>
    </submittedName>
</protein>
<feature type="region of interest" description="Disordered" evidence="1">
    <location>
        <begin position="259"/>
        <end position="295"/>
    </location>
</feature>
<dbReference type="Proteomes" id="UP000515125">
    <property type="component" value="Unplaced"/>
</dbReference>
<keyword evidence="2" id="KW-1185">Reference proteome</keyword>
<feature type="region of interest" description="Disordered" evidence="1">
    <location>
        <begin position="55"/>
        <end position="74"/>
    </location>
</feature>
<dbReference type="GeneID" id="34617893"/>
<evidence type="ECO:0000256" key="1">
    <source>
        <dbReference type="SAM" id="MobiDB-lite"/>
    </source>
</evidence>
<evidence type="ECO:0000313" key="3">
    <source>
        <dbReference type="RefSeq" id="XP_026191540.1"/>
    </source>
</evidence>
<feature type="compositionally biased region" description="Polar residues" evidence="1">
    <location>
        <begin position="99"/>
        <end position="110"/>
    </location>
</feature>
<organism evidence="2 3">
    <name type="scientific">Cyclospora cayetanensis</name>
    <dbReference type="NCBI Taxonomy" id="88456"/>
    <lineage>
        <taxon>Eukaryota</taxon>
        <taxon>Sar</taxon>
        <taxon>Alveolata</taxon>
        <taxon>Apicomplexa</taxon>
        <taxon>Conoidasida</taxon>
        <taxon>Coccidia</taxon>
        <taxon>Eucoccidiorida</taxon>
        <taxon>Eimeriorina</taxon>
        <taxon>Eimeriidae</taxon>
        <taxon>Cyclospora</taxon>
    </lineage>
</organism>